<feature type="domain" description="Methyltransferase" evidence="1">
    <location>
        <begin position="25"/>
        <end position="111"/>
    </location>
</feature>
<protein>
    <recommendedName>
        <fullName evidence="1">Methyltransferase domain-containing protein</fullName>
    </recommendedName>
</protein>
<evidence type="ECO:0000313" key="2">
    <source>
        <dbReference type="EMBL" id="MEE7459665.1"/>
    </source>
</evidence>
<name>A0ABU7TG59_9HYPH</name>
<gene>
    <name evidence="2" type="ORF">MRSR164_23665</name>
</gene>
<accession>A0ABU7TG59</accession>
<dbReference type="SUPFAM" id="SSF53335">
    <property type="entry name" value="S-adenosyl-L-methionine-dependent methyltransferases"/>
    <property type="match status" value="1"/>
</dbReference>
<proteinExistence type="predicted"/>
<dbReference type="InterPro" id="IPR041698">
    <property type="entry name" value="Methyltransf_25"/>
</dbReference>
<keyword evidence="3" id="KW-1185">Reference proteome</keyword>
<dbReference type="EMBL" id="MLBY01000005">
    <property type="protein sequence ID" value="MEE7459665.1"/>
    <property type="molecule type" value="Genomic_DNA"/>
</dbReference>
<evidence type="ECO:0000259" key="1">
    <source>
        <dbReference type="Pfam" id="PF13649"/>
    </source>
</evidence>
<organism evidence="2 3">
    <name type="scientific">Methylobacterium radiotolerans</name>
    <dbReference type="NCBI Taxonomy" id="31998"/>
    <lineage>
        <taxon>Bacteria</taxon>
        <taxon>Pseudomonadati</taxon>
        <taxon>Pseudomonadota</taxon>
        <taxon>Alphaproteobacteria</taxon>
        <taxon>Hyphomicrobiales</taxon>
        <taxon>Methylobacteriaceae</taxon>
        <taxon>Methylobacterium</taxon>
    </lineage>
</organism>
<dbReference type="Gene3D" id="3.40.50.150">
    <property type="entry name" value="Vaccinia Virus protein VP39"/>
    <property type="match status" value="1"/>
</dbReference>
<evidence type="ECO:0000313" key="3">
    <source>
        <dbReference type="Proteomes" id="UP001349262"/>
    </source>
</evidence>
<dbReference type="Proteomes" id="UP001349262">
    <property type="component" value="Unassembled WGS sequence"/>
</dbReference>
<dbReference type="Pfam" id="PF13649">
    <property type="entry name" value="Methyltransf_25"/>
    <property type="match status" value="1"/>
</dbReference>
<reference evidence="2 3" key="1">
    <citation type="journal article" date="2012" name="Genet. Mol. Biol.">
        <title>Analysis of 16S rRNA and mxaF genes revealing insights into Methylobacterium niche-specific plant association.</title>
        <authorList>
            <person name="Dourado M.N."/>
            <person name="Andreote F.D."/>
            <person name="Dini-Andreote F."/>
            <person name="Conti R."/>
            <person name="Araujo J.M."/>
            <person name="Araujo W.L."/>
        </authorList>
    </citation>
    <scope>NUCLEOTIDE SEQUENCE [LARGE SCALE GENOMIC DNA]</scope>
    <source>
        <strain evidence="2 3">SR1.6/4</strain>
    </source>
</reference>
<dbReference type="InterPro" id="IPR029063">
    <property type="entry name" value="SAM-dependent_MTases_sf"/>
</dbReference>
<comment type="caution">
    <text evidence="2">The sequence shown here is derived from an EMBL/GenBank/DDBJ whole genome shotgun (WGS) entry which is preliminary data.</text>
</comment>
<dbReference type="CDD" id="cd02440">
    <property type="entry name" value="AdoMet_MTases"/>
    <property type="match status" value="1"/>
</dbReference>
<sequence length="191" mass="21411">MPGSVSAGKDWIKNRLSTATDVCRVLDLGPGGGTYSKLFRKLYPDAEWVAIEAWAPYVKEFDLRSHYNRVIVGDARHIDYGPLGSFDICFCGDILEHMPESDARNLIDQLLNRCRLLFMSVPIGHFPQGEVGGNEFEVHVVDNYTEERIRELYPEIVDGTIGTSGRWTVGAFALTRNPHIASRISKLREAA</sequence>